<dbReference type="Proteomes" id="UP000000383">
    <property type="component" value="Chromosome"/>
</dbReference>
<gene>
    <name evidence="1" type="ordered locus">M301_2492</name>
</gene>
<dbReference type="Gene3D" id="1.10.287.3020">
    <property type="match status" value="1"/>
</dbReference>
<reference evidence="2" key="1">
    <citation type="submission" date="2010-05" db="EMBL/GenBank/DDBJ databases">
        <title>Complete sequence of Methylotenera sp. 301.</title>
        <authorList>
            <person name="Lucas S."/>
            <person name="Copeland A."/>
            <person name="Lapidus A."/>
            <person name="Cheng J.-F."/>
            <person name="Bruce D."/>
            <person name="Goodwin L."/>
            <person name="Pitluck S."/>
            <person name="Clum A."/>
            <person name="Land M."/>
            <person name="Hauser L."/>
            <person name="Kyrpides N."/>
            <person name="Ivanova N."/>
            <person name="Chistoservova L."/>
            <person name="Kalyuzhnaya M."/>
            <person name="Woyke T."/>
        </authorList>
    </citation>
    <scope>NUCLEOTIDE SEQUENCE [LARGE SCALE GENOMIC DNA]</scope>
    <source>
        <strain evidence="2">301</strain>
    </source>
</reference>
<keyword evidence="2" id="KW-1185">Reference proteome</keyword>
<protein>
    <recommendedName>
        <fullName evidence="3">DUF3144 domain-containing protein</fullName>
    </recommendedName>
</protein>
<sequence>MADTNNAPAAPDEAFWSLTDKFIGFANEQAASNDVGVVNASFLFASARFNTFLIATQCGTKESFEAEKAAALEYFVNQYKIALTEHMADYQAKFDTYIKSA</sequence>
<dbReference type="STRING" id="666681.M301_2492"/>
<dbReference type="Pfam" id="PF11342">
    <property type="entry name" value="DUF3144"/>
    <property type="match status" value="1"/>
</dbReference>
<evidence type="ECO:0000313" key="1">
    <source>
        <dbReference type="EMBL" id="ADI30852.1"/>
    </source>
</evidence>
<dbReference type="RefSeq" id="WP_013149159.1">
    <property type="nucleotide sequence ID" value="NC_014207.1"/>
</dbReference>
<dbReference type="OrthoDB" id="5344355at2"/>
<evidence type="ECO:0000313" key="2">
    <source>
        <dbReference type="Proteomes" id="UP000000383"/>
    </source>
</evidence>
<dbReference type="HOGENOM" id="CLU_147336_2_0_4"/>
<dbReference type="AlphaFoldDB" id="D7DMS5"/>
<dbReference type="KEGG" id="meh:M301_2492"/>
<evidence type="ECO:0008006" key="3">
    <source>
        <dbReference type="Google" id="ProtNLM"/>
    </source>
</evidence>
<accession>D7DMS5</accession>
<dbReference type="EMBL" id="CP002056">
    <property type="protein sequence ID" value="ADI30852.1"/>
    <property type="molecule type" value="Genomic_DNA"/>
</dbReference>
<reference evidence="1 2" key="2">
    <citation type="journal article" date="2011" name="J. Bacteriol.">
        <title>Genomes of three methylotrophs from a single niche uncover genetic and metabolic divergence of Methylophilaceae.</title>
        <authorList>
            <person name="Lapidus A."/>
            <person name="Clum A."/>
            <person name="Labutti K."/>
            <person name="Kaluzhnaya M.G."/>
            <person name="Lim S."/>
            <person name="Beck D.A."/>
            <person name="Glavina Del Rio T."/>
            <person name="Nolan M."/>
            <person name="Mavromatis K."/>
            <person name="Huntemann M."/>
            <person name="Lucas S."/>
            <person name="Lidstrom M.E."/>
            <person name="Ivanova N."/>
            <person name="Chistoserdova L."/>
        </authorList>
    </citation>
    <scope>NUCLEOTIDE SEQUENCE [LARGE SCALE GENOMIC DNA]</scope>
    <source>
        <strain evidence="1 2">301</strain>
    </source>
</reference>
<name>D7DMS5_METV0</name>
<organism evidence="1 2">
    <name type="scientific">Methylotenera versatilis (strain 301)</name>
    <dbReference type="NCBI Taxonomy" id="666681"/>
    <lineage>
        <taxon>Bacteria</taxon>
        <taxon>Pseudomonadati</taxon>
        <taxon>Pseudomonadota</taxon>
        <taxon>Betaproteobacteria</taxon>
        <taxon>Nitrosomonadales</taxon>
        <taxon>Methylophilaceae</taxon>
        <taxon>Methylotenera</taxon>
    </lineage>
</organism>
<dbReference type="eggNOG" id="ENOG503062U">
    <property type="taxonomic scope" value="Bacteria"/>
</dbReference>
<dbReference type="InterPro" id="IPR021490">
    <property type="entry name" value="DUF3144"/>
</dbReference>
<proteinExistence type="predicted"/>